<evidence type="ECO:0000256" key="3">
    <source>
        <dbReference type="ARBA" id="ARBA00022475"/>
    </source>
</evidence>
<sequence>MLRPPGTSSISFEVLSSIVGSEIPAQCLTRPMYVDRSYCDAGKGTGPGIEDAIGTKIFQSRPDSEYATCGSSPANVYKTNKKLLLRSQMQYSQSDETVNGLPTENPWMQINGDEDELERSYLPHRREANSIYHTPEHGYGSRDRLYGSPSPHKRTYSPSPERLYYSPSRGAEYPPRIPKLSPFEEKVESISSHSDRRDLFVTQPPHTGAYQMDDDVDSDHTFVPFPVLNNSYYPINTPKDHFDPFDYRYEDESQEDYDDDTSSDVSVTSARQVKMVNGNLVLDCPVSDVLLNKYTTSLSEKDREFLFMRFQACTCQPADFVFRNFSLRQRFYSQPRSTELMVVITMYNESDILLARTLKGVFKNIRHLYSLKHSSTWGPDAWQKVVVCVVSDGRTKIHPKAKALLGALGVYQEGFAKNKVNDDKVVSHIYEYTTMVGISKVDEHEIKLTTENQIPIQMIFCLKETNQKKINSHAWALEAFAPVLNPNVVVLLDVGTEPEGKALYKLWKAFKDPRVAGACGEIKASLGKNSRLLLNPLVAAQNFEYKISNILDKPMESVFGFVTVLPGAFSAYRYQALLGAPLQKYLKGEDLKRSNSGGIFNANMYLAEDRILCFELVAKQNCEWLLKYVNTAAAYTDVPEELHDFISQRRRWLNGSFFAAIYSLFHFYKVWSTSHSVSRKILLHIQFLYQFINLLVSWFSLGSYFLVFRILTVYLAEPEADFAPGNVLSVFFLWLYLASIVTTFVLSFGNKPKGTKKFYLVIVAFFAILMVYMIFAAIFMAVKSIQDIMSEHADDFSIKLIFTETRFRDLIVATTSTYALYFIGSFIFLDPYHMITSFVQYLLLSPAYINVLNIYAFCNIHDISWGTKGDDSKNDLGVARISKNTQDGELEIVIPTTKSQIDNAYKRMINELTTRVSEKEVKVNEEEEDAFYFAFIRSMTVLVWMITNFIVIALVTETGGLYQFTQDSTSSSSYLPSTRISVFLTVILWIVAFMALFRFVGCCAYMIMKLVDWFKLRKFRNDYQTKGAAFSKSMAEMTQEEQAEEGARQIMEFISSCPGKAVMSGVSGFVLGGFFGLFMASMSYDVAPGMGPGPSQQIADLPFKQQVKIQFTDMGRRTWSSAKNFGYIGLIFSGVECSIESLRAKNDIWNGTMAGCITGGGLAIKSGPTSTLIGCAGFAAFSTAIDLSTVWPLTVRIEFDGTEIQSPLSNVSGSEAIIMISWERSRRSILYLEGSTSMNREPVEKYSEAASSVFELTYRETQIDSPSVTAKLRSEGSAGCVGFTCLTQSLMSWMVVSRACLSA</sequence>
<evidence type="ECO:0000313" key="14">
    <source>
        <dbReference type="Proteomes" id="UP000788993"/>
    </source>
</evidence>
<dbReference type="InterPro" id="IPR004835">
    <property type="entry name" value="Chitin_synth"/>
</dbReference>
<dbReference type="Pfam" id="PF01644">
    <property type="entry name" value="Chitin_synth_1"/>
    <property type="match status" value="1"/>
</dbReference>
<dbReference type="EC" id="2.4.1.16" evidence="2"/>
<feature type="transmembrane region" description="Helical" evidence="11">
    <location>
        <begin position="727"/>
        <end position="746"/>
    </location>
</feature>
<keyword evidence="5" id="KW-0808">Transferase</keyword>
<proteinExistence type="predicted"/>
<dbReference type="GO" id="GO:0030428">
    <property type="term" value="C:cell septum"/>
    <property type="evidence" value="ECO:0007669"/>
    <property type="project" value="TreeGrafter"/>
</dbReference>
<accession>A0A9P8PJR5</accession>
<evidence type="ECO:0000256" key="8">
    <source>
        <dbReference type="ARBA" id="ARBA00023136"/>
    </source>
</evidence>
<evidence type="ECO:0000256" key="5">
    <source>
        <dbReference type="ARBA" id="ARBA00022679"/>
    </source>
</evidence>
<keyword evidence="3" id="KW-1003">Cell membrane</keyword>
<reference evidence="13" key="1">
    <citation type="journal article" date="2021" name="Open Biol.">
        <title>Shared evolutionary footprints suggest mitochondrial oxidative damage underlies multiple complex I losses in fungi.</title>
        <authorList>
            <person name="Schikora-Tamarit M.A."/>
            <person name="Marcet-Houben M."/>
            <person name="Nosek J."/>
            <person name="Gabaldon T."/>
        </authorList>
    </citation>
    <scope>NUCLEOTIDE SEQUENCE</scope>
    <source>
        <strain evidence="13">NCAIM Y.01608</strain>
    </source>
</reference>
<dbReference type="PANTHER" id="PTHR22914:SF9">
    <property type="entry name" value="CHITIN SYNTHASE 1"/>
    <property type="match status" value="1"/>
</dbReference>
<feature type="transmembrane region" description="Helical" evidence="11">
    <location>
        <begin position="941"/>
        <end position="962"/>
    </location>
</feature>
<reference evidence="13" key="2">
    <citation type="submission" date="2021-01" db="EMBL/GenBank/DDBJ databases">
        <authorList>
            <person name="Schikora-Tamarit M.A."/>
        </authorList>
    </citation>
    <scope>NUCLEOTIDE SEQUENCE</scope>
    <source>
        <strain evidence="13">NCAIM Y.01608</strain>
    </source>
</reference>
<evidence type="ECO:0000256" key="11">
    <source>
        <dbReference type="SAM" id="Phobius"/>
    </source>
</evidence>
<dbReference type="InterPro" id="IPR029044">
    <property type="entry name" value="Nucleotide-diphossugar_trans"/>
</dbReference>
<keyword evidence="4" id="KW-0328">Glycosyltransferase</keyword>
<evidence type="ECO:0000256" key="4">
    <source>
        <dbReference type="ARBA" id="ARBA00022676"/>
    </source>
</evidence>
<feature type="transmembrane region" description="Helical" evidence="11">
    <location>
        <begin position="810"/>
        <end position="829"/>
    </location>
</feature>
<dbReference type="GO" id="GO:0004100">
    <property type="term" value="F:chitin synthase activity"/>
    <property type="evidence" value="ECO:0007669"/>
    <property type="project" value="UniProtKB-EC"/>
</dbReference>
<feature type="transmembrane region" description="Helical" evidence="11">
    <location>
        <begin position="652"/>
        <end position="671"/>
    </location>
</feature>
<feature type="transmembrane region" description="Helical" evidence="11">
    <location>
        <begin position="691"/>
        <end position="715"/>
    </location>
</feature>
<evidence type="ECO:0000256" key="9">
    <source>
        <dbReference type="ARBA" id="ARBA00023316"/>
    </source>
</evidence>
<keyword evidence="7 11" id="KW-1133">Transmembrane helix</keyword>
<protein>
    <recommendedName>
        <fullName evidence="2">chitin synthase</fullName>
        <ecNumber evidence="2">2.4.1.16</ecNumber>
    </recommendedName>
</protein>
<comment type="caution">
    <text evidence="13">The sequence shown here is derived from an EMBL/GenBank/DDBJ whole genome shotgun (WGS) entry which is preliminary data.</text>
</comment>
<keyword evidence="8 11" id="KW-0472">Membrane</keyword>
<evidence type="ECO:0000256" key="7">
    <source>
        <dbReference type="ARBA" id="ARBA00022989"/>
    </source>
</evidence>
<evidence type="ECO:0000256" key="6">
    <source>
        <dbReference type="ARBA" id="ARBA00022692"/>
    </source>
</evidence>
<comment type="subcellular location">
    <subcellularLocation>
        <location evidence="1">Cell membrane</location>
        <topology evidence="1">Multi-pass membrane protein</topology>
    </subcellularLocation>
</comment>
<dbReference type="Pfam" id="PF08407">
    <property type="entry name" value="Chitin_synth_1N"/>
    <property type="match status" value="1"/>
</dbReference>
<name>A0A9P8PJR5_9ASCO</name>
<evidence type="ECO:0000256" key="2">
    <source>
        <dbReference type="ARBA" id="ARBA00012543"/>
    </source>
</evidence>
<feature type="region of interest" description="Disordered" evidence="10">
    <location>
        <begin position="126"/>
        <end position="167"/>
    </location>
</feature>
<feature type="transmembrane region" description="Helical" evidence="11">
    <location>
        <begin position="758"/>
        <end position="782"/>
    </location>
</feature>
<feature type="transmembrane region" description="Helical" evidence="11">
    <location>
        <begin position="1061"/>
        <end position="1084"/>
    </location>
</feature>
<keyword evidence="14" id="KW-1185">Reference proteome</keyword>
<dbReference type="GO" id="GO:0005886">
    <property type="term" value="C:plasma membrane"/>
    <property type="evidence" value="ECO:0007669"/>
    <property type="project" value="UniProtKB-SubCell"/>
</dbReference>
<evidence type="ECO:0000313" key="13">
    <source>
        <dbReference type="EMBL" id="KAH3672584.1"/>
    </source>
</evidence>
<keyword evidence="9" id="KW-0961">Cell wall biogenesis/degradation</keyword>
<dbReference type="Proteomes" id="UP000788993">
    <property type="component" value="Unassembled WGS sequence"/>
</dbReference>
<dbReference type="InterPro" id="IPR013616">
    <property type="entry name" value="Chitin_synth_N"/>
</dbReference>
<dbReference type="Pfam" id="PF02466">
    <property type="entry name" value="Tim17"/>
    <property type="match status" value="1"/>
</dbReference>
<dbReference type="GO" id="GO:0006031">
    <property type="term" value="P:chitin biosynthetic process"/>
    <property type="evidence" value="ECO:0007669"/>
    <property type="project" value="TreeGrafter"/>
</dbReference>
<organism evidence="13 14">
    <name type="scientific">Ogataea polymorpha</name>
    <dbReference type="NCBI Taxonomy" id="460523"/>
    <lineage>
        <taxon>Eukaryota</taxon>
        <taxon>Fungi</taxon>
        <taxon>Dikarya</taxon>
        <taxon>Ascomycota</taxon>
        <taxon>Saccharomycotina</taxon>
        <taxon>Pichiomycetes</taxon>
        <taxon>Pichiales</taxon>
        <taxon>Pichiaceae</taxon>
        <taxon>Ogataea</taxon>
    </lineage>
</organism>
<dbReference type="CDD" id="cd04190">
    <property type="entry name" value="Chitin_synth_C"/>
    <property type="match status" value="1"/>
</dbReference>
<evidence type="ECO:0000256" key="10">
    <source>
        <dbReference type="SAM" id="MobiDB-lite"/>
    </source>
</evidence>
<feature type="compositionally biased region" description="Basic and acidic residues" evidence="10">
    <location>
        <begin position="126"/>
        <end position="145"/>
    </location>
</feature>
<dbReference type="GO" id="GO:0071555">
    <property type="term" value="P:cell wall organization"/>
    <property type="evidence" value="ECO:0007669"/>
    <property type="project" value="UniProtKB-KW"/>
</dbReference>
<feature type="domain" description="Chitin synthase N-terminal" evidence="12">
    <location>
        <begin position="269"/>
        <end position="339"/>
    </location>
</feature>
<dbReference type="PANTHER" id="PTHR22914">
    <property type="entry name" value="CHITIN SYNTHASE"/>
    <property type="match status" value="1"/>
</dbReference>
<keyword evidence="6 11" id="KW-0812">Transmembrane</keyword>
<gene>
    <name evidence="13" type="ORF">OGATHE_002229</name>
</gene>
<evidence type="ECO:0000259" key="12">
    <source>
        <dbReference type="Pfam" id="PF08407"/>
    </source>
</evidence>
<feature type="transmembrane region" description="Helical" evidence="11">
    <location>
        <begin position="982"/>
        <end position="1008"/>
    </location>
</feature>
<dbReference type="SUPFAM" id="SSF53448">
    <property type="entry name" value="Nucleotide-diphospho-sugar transferases"/>
    <property type="match status" value="1"/>
</dbReference>
<dbReference type="EMBL" id="JAEUBD010000753">
    <property type="protein sequence ID" value="KAH3672584.1"/>
    <property type="molecule type" value="Genomic_DNA"/>
</dbReference>
<evidence type="ECO:0000256" key="1">
    <source>
        <dbReference type="ARBA" id="ARBA00004651"/>
    </source>
</evidence>